<evidence type="ECO:0000313" key="3">
    <source>
        <dbReference type="EMBL" id="MBW74725.1"/>
    </source>
</evidence>
<keyword evidence="1" id="KW-0472">Membrane</keyword>
<evidence type="ECO:0000256" key="1">
    <source>
        <dbReference type="SAM" id="Phobius"/>
    </source>
</evidence>
<evidence type="ECO:0008006" key="4">
    <source>
        <dbReference type="Google" id="ProtNLM"/>
    </source>
</evidence>
<accession>A0A2M4DAZ8</accession>
<dbReference type="AlphaFoldDB" id="A0A2M4DAZ8"/>
<name>A0A2M4DAZ8_ANODA</name>
<dbReference type="EMBL" id="GGFL01010547">
    <property type="protein sequence ID" value="MBW74725.1"/>
    <property type="molecule type" value="Transcribed_RNA"/>
</dbReference>
<feature type="signal peptide" evidence="2">
    <location>
        <begin position="1"/>
        <end position="19"/>
    </location>
</feature>
<feature type="chain" id="PRO_5014921624" description="Secreted protein" evidence="2">
    <location>
        <begin position="20"/>
        <end position="142"/>
    </location>
</feature>
<sequence length="142" mass="15351">MPTVIGLCALLLYISSVESNRNRSALCTVVYGLDVSISSFFRIKSSSAARVSSGLLTLTEEQDEDIVAGEAIEAGDEDGVVAISDAAINGLLTLLMYDMLLLLLLLMLLLLVLIAVEIVVSAALETIVADIFVEFAEFWFRF</sequence>
<protein>
    <recommendedName>
        <fullName evidence="4">Secreted protein</fullName>
    </recommendedName>
</protein>
<organism evidence="3">
    <name type="scientific">Anopheles darlingi</name>
    <name type="common">Mosquito</name>
    <dbReference type="NCBI Taxonomy" id="43151"/>
    <lineage>
        <taxon>Eukaryota</taxon>
        <taxon>Metazoa</taxon>
        <taxon>Ecdysozoa</taxon>
        <taxon>Arthropoda</taxon>
        <taxon>Hexapoda</taxon>
        <taxon>Insecta</taxon>
        <taxon>Pterygota</taxon>
        <taxon>Neoptera</taxon>
        <taxon>Endopterygota</taxon>
        <taxon>Diptera</taxon>
        <taxon>Nematocera</taxon>
        <taxon>Culicoidea</taxon>
        <taxon>Culicidae</taxon>
        <taxon>Anophelinae</taxon>
        <taxon>Anopheles</taxon>
    </lineage>
</organism>
<keyword evidence="2" id="KW-0732">Signal</keyword>
<evidence type="ECO:0000256" key="2">
    <source>
        <dbReference type="SAM" id="SignalP"/>
    </source>
</evidence>
<feature type="transmembrane region" description="Helical" evidence="1">
    <location>
        <begin position="99"/>
        <end position="124"/>
    </location>
</feature>
<keyword evidence="1" id="KW-0812">Transmembrane</keyword>
<reference evidence="3" key="1">
    <citation type="submission" date="2018-01" db="EMBL/GenBank/DDBJ databases">
        <title>An insight into the sialome of Amazonian anophelines.</title>
        <authorList>
            <person name="Ribeiro J.M."/>
            <person name="Scarpassa V."/>
            <person name="Calvo E."/>
        </authorList>
    </citation>
    <scope>NUCLEOTIDE SEQUENCE</scope>
</reference>
<proteinExistence type="predicted"/>
<keyword evidence="1" id="KW-1133">Transmembrane helix</keyword>